<evidence type="ECO:0000313" key="2">
    <source>
        <dbReference type="Proteomes" id="UP000236753"/>
    </source>
</evidence>
<dbReference type="OrthoDB" id="5365969at2"/>
<dbReference type="Proteomes" id="UP000236753">
    <property type="component" value="Unassembled WGS sequence"/>
</dbReference>
<sequence length="69" mass="7686">MPPFYETLDSMKIGIPQIRNAGFLSGVRPFMGSVGNAMAESFFATLECEMIDRRSWRAILQILGTNGFP</sequence>
<proteinExistence type="predicted"/>
<dbReference type="AlphaFoldDB" id="A0A1H5TSI1"/>
<protein>
    <recommendedName>
        <fullName evidence="3">Integrase core domain-containing protein</fullName>
    </recommendedName>
</protein>
<evidence type="ECO:0000313" key="1">
    <source>
        <dbReference type="EMBL" id="SEF65842.1"/>
    </source>
</evidence>
<reference evidence="1 2" key="1">
    <citation type="submission" date="2016-10" db="EMBL/GenBank/DDBJ databases">
        <authorList>
            <person name="de Groot N.N."/>
        </authorList>
    </citation>
    <scope>NUCLEOTIDE SEQUENCE [LARGE SCALE GENOMIC DNA]</scope>
    <source>
        <strain evidence="1 2">Nm13</strain>
    </source>
</reference>
<accession>A0A1H5TSI1</accession>
<gene>
    <name evidence="1" type="ORF">SAMN05216334_105139</name>
</gene>
<name>A0A1H5TSI1_9PROT</name>
<organism evidence="1 2">
    <name type="scientific">Nitrosomonas ureae</name>
    <dbReference type="NCBI Taxonomy" id="44577"/>
    <lineage>
        <taxon>Bacteria</taxon>
        <taxon>Pseudomonadati</taxon>
        <taxon>Pseudomonadota</taxon>
        <taxon>Betaproteobacteria</taxon>
        <taxon>Nitrosomonadales</taxon>
        <taxon>Nitrosomonadaceae</taxon>
        <taxon>Nitrosomonas</taxon>
    </lineage>
</organism>
<evidence type="ECO:0008006" key="3">
    <source>
        <dbReference type="Google" id="ProtNLM"/>
    </source>
</evidence>
<dbReference type="EMBL" id="FNUX01000005">
    <property type="protein sequence ID" value="SEF65842.1"/>
    <property type="molecule type" value="Genomic_DNA"/>
</dbReference>